<organism evidence="5 6">
    <name type="scientific">Candidatus Kryptonium thompsonii</name>
    <dbReference type="NCBI Taxonomy" id="1633631"/>
    <lineage>
        <taxon>Bacteria</taxon>
        <taxon>Pseudomonadati</taxon>
        <taxon>Candidatus Kryptoniota</taxon>
        <taxon>Candidatus Kryptonium</taxon>
    </lineage>
</organism>
<reference evidence="6 7" key="1">
    <citation type="submission" date="2015-11" db="EMBL/GenBank/DDBJ databases">
        <authorList>
            <person name="Varghese N."/>
        </authorList>
    </citation>
    <scope>NUCLEOTIDE SEQUENCE [LARGE SCALE GENOMIC DNA]</scope>
    <source>
        <strain evidence="4 7">JGI-8</strain>
    </source>
</reference>
<evidence type="ECO:0008006" key="8">
    <source>
        <dbReference type="Google" id="ProtNLM"/>
    </source>
</evidence>
<dbReference type="STRING" id="1633631.GCA_001442925_01427"/>
<dbReference type="Pfam" id="PF13600">
    <property type="entry name" value="DUF4140"/>
    <property type="match status" value="1"/>
</dbReference>
<name>A0A0P1P9E7_9BACT</name>
<accession>A0A0S4N5D2</accession>
<evidence type="ECO:0000313" key="7">
    <source>
        <dbReference type="Proteomes" id="UP000182200"/>
    </source>
</evidence>
<evidence type="ECO:0000259" key="2">
    <source>
        <dbReference type="Pfam" id="PF13598"/>
    </source>
</evidence>
<evidence type="ECO:0000259" key="3">
    <source>
        <dbReference type="Pfam" id="PF13600"/>
    </source>
</evidence>
<feature type="coiled-coil region" evidence="1">
    <location>
        <begin position="155"/>
        <end position="189"/>
    </location>
</feature>
<keyword evidence="7" id="KW-1185">Reference proteome</keyword>
<dbReference type="EMBL" id="CZVI01000048">
    <property type="protein sequence ID" value="CUS94402.1"/>
    <property type="molecule type" value="Genomic_DNA"/>
</dbReference>
<dbReference type="AlphaFoldDB" id="A0A0P1P9E7"/>
<dbReference type="NCBIfam" id="TIGR02231">
    <property type="entry name" value="mucoidy inhibitor MuiA family protein"/>
    <property type="match status" value="1"/>
</dbReference>
<proteinExistence type="predicted"/>
<accession>A0A0P1MG16</accession>
<accession>A0A0P1LW36</accession>
<dbReference type="Proteomes" id="UP000182200">
    <property type="component" value="Unassembled WGS sequence"/>
</dbReference>
<feature type="domain" description="DUF4140" evidence="3">
    <location>
        <begin position="28"/>
        <end position="127"/>
    </location>
</feature>
<protein>
    <recommendedName>
        <fullName evidence="8">Mucoidy inhibitor MuiA family protein</fullName>
    </recommendedName>
</protein>
<accession>A0A0P1P0B1</accession>
<evidence type="ECO:0000313" key="5">
    <source>
        <dbReference type="EMBL" id="CUU06091.1"/>
    </source>
</evidence>
<dbReference type="Proteomes" id="UP000182011">
    <property type="component" value="Unassembled WGS sequence"/>
</dbReference>
<evidence type="ECO:0000313" key="6">
    <source>
        <dbReference type="Proteomes" id="UP000182011"/>
    </source>
</evidence>
<gene>
    <name evidence="5" type="ORF">JGI4_01432</name>
    <name evidence="4" type="ORF">JGI8_01980</name>
</gene>
<dbReference type="Pfam" id="PF13598">
    <property type="entry name" value="DUF4139"/>
    <property type="match status" value="1"/>
</dbReference>
<dbReference type="OrthoDB" id="9777444at2"/>
<dbReference type="PANTHER" id="PTHR31005">
    <property type="entry name" value="DUF4139 DOMAIN-CONTAINING PROTEIN"/>
    <property type="match status" value="1"/>
</dbReference>
<accession>A0A0P1MD72</accession>
<accession>A0A0P1P9E7</accession>
<dbReference type="EMBL" id="FAOP01000005">
    <property type="protein sequence ID" value="CUU06091.1"/>
    <property type="molecule type" value="Genomic_DNA"/>
</dbReference>
<dbReference type="RefSeq" id="WP_047134718.1">
    <property type="nucleotide sequence ID" value="NZ_CZVI01000048.1"/>
</dbReference>
<feature type="domain" description="DUF4139" evidence="2">
    <location>
        <begin position="210"/>
        <end position="512"/>
    </location>
</feature>
<dbReference type="InterPro" id="IPR025554">
    <property type="entry name" value="DUF4140"/>
</dbReference>
<keyword evidence="1" id="KW-0175">Coiled coil</keyword>
<dbReference type="PANTHER" id="PTHR31005:SF8">
    <property type="entry name" value="DUF4139 DOMAIN-CONTAINING PROTEIN"/>
    <property type="match status" value="1"/>
</dbReference>
<dbReference type="InterPro" id="IPR037291">
    <property type="entry name" value="DUF4139"/>
</dbReference>
<accession>A0A0N7MRD7</accession>
<reference evidence="5" key="2">
    <citation type="submission" date="2015-11" db="EMBL/GenBank/DDBJ databases">
        <authorList>
            <person name="Zhang Y."/>
            <person name="Guo Z."/>
        </authorList>
    </citation>
    <scope>NUCLEOTIDE SEQUENCE [LARGE SCALE GENOMIC DNA]</scope>
    <source>
        <strain evidence="5">JGI-4</strain>
    </source>
</reference>
<accession>A0A0P1NVH7</accession>
<evidence type="ECO:0000256" key="1">
    <source>
        <dbReference type="SAM" id="Coils"/>
    </source>
</evidence>
<sequence length="520" mass="59562">MSLVLSFIFFAFMLYPAGDVVKSKLTSVVIYRDNAFITKTISTSVDRGENQIRIDRLTPNLLDYSVQVEILRGKDVKISDVKVEETYLEKPEVEKVERLKAKLDSLNDLINSKKGEIEIILGEIEFLKKLSPTLQGQRLTTVELENYFKFYGKWLSESVKKKTKLEKEIEKLSYDRKLIEDELNKLSSAKEKSKSIQINLLSASKGEVDLKVSYLVSGATWTPGYEVRANSNAGKVDLNLFAFVKQSTGEDWVDVPIEIGTAPVFIFGTPPELYPWYVDVYQPRFKKDFLKEEAFIKAPEVAAEMAPEYVSPEVEVEMTSVSFKLPKSSVPSDNQFHKVFLSSFSQDVKFTYYAVPKLSRYAYLTANLRNEFNFPILPGEARIYIDGKYISTSSLKKILPDEIFDLFLGVDEDVKIERKLKKKFTEFTSFGRNKKIHYEYEVKVKNGKSRDITIEVRDNYPISRNEKIKVVLESPSESEAKIDAEGIIVWEISLKPAEERTLGLKFYVEHPKDLSITGLE</sequence>
<evidence type="ECO:0000313" key="4">
    <source>
        <dbReference type="EMBL" id="CUS94402.1"/>
    </source>
</evidence>
<dbReference type="InterPro" id="IPR011935">
    <property type="entry name" value="CHP02231"/>
</dbReference>